<proteinExistence type="predicted"/>
<evidence type="ECO:0000313" key="2">
    <source>
        <dbReference type="EMBL" id="KAK6305314.1"/>
    </source>
</evidence>
<gene>
    <name evidence="2" type="ORF">J4Q44_G00240940</name>
</gene>
<protein>
    <submittedName>
        <fullName evidence="2">Uncharacterized protein</fullName>
    </submittedName>
</protein>
<comment type="caution">
    <text evidence="2">The sequence shown here is derived from an EMBL/GenBank/DDBJ whole genome shotgun (WGS) entry which is preliminary data.</text>
</comment>
<name>A0AAN8QGU6_9TELE</name>
<feature type="transmembrane region" description="Helical" evidence="1">
    <location>
        <begin position="55"/>
        <end position="76"/>
    </location>
</feature>
<evidence type="ECO:0000313" key="3">
    <source>
        <dbReference type="Proteomes" id="UP001356427"/>
    </source>
</evidence>
<keyword evidence="1" id="KW-1133">Transmembrane helix</keyword>
<sequence>MACSSHFPYSDAGGTGALWRKLEDWPIISSLTAAPPMVNVHPNGHVFINHCYSCYYVYCTISIFIVLFNLVLHVGARSSVSEELGLYPIPILTPSPSLSLALSPPQPTRTGTQFGFILVL</sequence>
<keyword evidence="1" id="KW-0812">Transmembrane</keyword>
<reference evidence="2 3" key="1">
    <citation type="submission" date="2021-04" db="EMBL/GenBank/DDBJ databases">
        <authorList>
            <person name="De Guttry C."/>
            <person name="Zahm M."/>
            <person name="Klopp C."/>
            <person name="Cabau C."/>
            <person name="Louis A."/>
            <person name="Berthelot C."/>
            <person name="Parey E."/>
            <person name="Roest Crollius H."/>
            <person name="Montfort J."/>
            <person name="Robinson-Rechavi M."/>
            <person name="Bucao C."/>
            <person name="Bouchez O."/>
            <person name="Gislard M."/>
            <person name="Lluch J."/>
            <person name="Milhes M."/>
            <person name="Lampietro C."/>
            <person name="Lopez Roques C."/>
            <person name="Donnadieu C."/>
            <person name="Braasch I."/>
            <person name="Desvignes T."/>
            <person name="Postlethwait J."/>
            <person name="Bobe J."/>
            <person name="Wedekind C."/>
            <person name="Guiguen Y."/>
        </authorList>
    </citation>
    <scope>NUCLEOTIDE SEQUENCE [LARGE SCALE GENOMIC DNA]</scope>
    <source>
        <strain evidence="2">Cs_M1</strain>
        <tissue evidence="2">Blood</tissue>
    </source>
</reference>
<dbReference type="Proteomes" id="UP001356427">
    <property type="component" value="Unassembled WGS sequence"/>
</dbReference>
<keyword evidence="1" id="KW-0472">Membrane</keyword>
<keyword evidence="3" id="KW-1185">Reference proteome</keyword>
<dbReference type="EMBL" id="JAGTTL010000022">
    <property type="protein sequence ID" value="KAK6305314.1"/>
    <property type="molecule type" value="Genomic_DNA"/>
</dbReference>
<accession>A0AAN8QGU6</accession>
<dbReference type="AlphaFoldDB" id="A0AAN8QGU6"/>
<evidence type="ECO:0000256" key="1">
    <source>
        <dbReference type="SAM" id="Phobius"/>
    </source>
</evidence>
<organism evidence="2 3">
    <name type="scientific">Coregonus suidteri</name>
    <dbReference type="NCBI Taxonomy" id="861788"/>
    <lineage>
        <taxon>Eukaryota</taxon>
        <taxon>Metazoa</taxon>
        <taxon>Chordata</taxon>
        <taxon>Craniata</taxon>
        <taxon>Vertebrata</taxon>
        <taxon>Euteleostomi</taxon>
        <taxon>Actinopterygii</taxon>
        <taxon>Neopterygii</taxon>
        <taxon>Teleostei</taxon>
        <taxon>Protacanthopterygii</taxon>
        <taxon>Salmoniformes</taxon>
        <taxon>Salmonidae</taxon>
        <taxon>Coregoninae</taxon>
        <taxon>Coregonus</taxon>
    </lineage>
</organism>